<keyword evidence="11" id="KW-0812">Transmembrane</keyword>
<reference evidence="12 13" key="1">
    <citation type="journal article" date="2012" name="Science">
        <title>The Paleozoic origin of enzymatic lignin decomposition reconstructed from 31 fungal genomes.</title>
        <authorList>
            <person name="Floudas D."/>
            <person name="Binder M."/>
            <person name="Riley R."/>
            <person name="Barry K."/>
            <person name="Blanchette R.A."/>
            <person name="Henrissat B."/>
            <person name="Martinez A.T."/>
            <person name="Otillar R."/>
            <person name="Spatafora J.W."/>
            <person name="Yadav J.S."/>
            <person name="Aerts A."/>
            <person name="Benoit I."/>
            <person name="Boyd A."/>
            <person name="Carlson A."/>
            <person name="Copeland A."/>
            <person name="Coutinho P.M."/>
            <person name="de Vries R.P."/>
            <person name="Ferreira P."/>
            <person name="Findley K."/>
            <person name="Foster B."/>
            <person name="Gaskell J."/>
            <person name="Glotzer D."/>
            <person name="Gorecki P."/>
            <person name="Heitman J."/>
            <person name="Hesse C."/>
            <person name="Hori C."/>
            <person name="Igarashi K."/>
            <person name="Jurgens J.A."/>
            <person name="Kallen N."/>
            <person name="Kersten P."/>
            <person name="Kohler A."/>
            <person name="Kuees U."/>
            <person name="Kumar T.K.A."/>
            <person name="Kuo A."/>
            <person name="LaButti K."/>
            <person name="Larrondo L.F."/>
            <person name="Lindquist E."/>
            <person name="Ling A."/>
            <person name="Lombard V."/>
            <person name="Lucas S."/>
            <person name="Lundell T."/>
            <person name="Martin R."/>
            <person name="McLaughlin D.J."/>
            <person name="Morgenstern I."/>
            <person name="Morin E."/>
            <person name="Murat C."/>
            <person name="Nagy L.G."/>
            <person name="Nolan M."/>
            <person name="Ohm R.A."/>
            <person name="Patyshakuliyeva A."/>
            <person name="Rokas A."/>
            <person name="Ruiz-Duenas F.J."/>
            <person name="Sabat G."/>
            <person name="Salamov A."/>
            <person name="Samejima M."/>
            <person name="Schmutz J."/>
            <person name="Slot J.C."/>
            <person name="St John F."/>
            <person name="Stenlid J."/>
            <person name="Sun H."/>
            <person name="Sun S."/>
            <person name="Syed K."/>
            <person name="Tsang A."/>
            <person name="Wiebenga A."/>
            <person name="Young D."/>
            <person name="Pisabarro A."/>
            <person name="Eastwood D.C."/>
            <person name="Martin F."/>
            <person name="Cullen D."/>
            <person name="Grigoriev I.V."/>
            <person name="Hibbett D.S."/>
        </authorList>
    </citation>
    <scope>NUCLEOTIDE SEQUENCE [LARGE SCALE GENOMIC DNA]</scope>
    <source>
        <strain evidence="12 13">ATCC 11539</strain>
    </source>
</reference>
<dbReference type="Pfam" id="PF00067">
    <property type="entry name" value="p450"/>
    <property type="match status" value="1"/>
</dbReference>
<dbReference type="KEGG" id="gtr:GLOTRDRAFT_80617"/>
<evidence type="ECO:0000256" key="7">
    <source>
        <dbReference type="ARBA" id="ARBA00023004"/>
    </source>
</evidence>
<evidence type="ECO:0000256" key="1">
    <source>
        <dbReference type="ARBA" id="ARBA00001971"/>
    </source>
</evidence>
<protein>
    <submittedName>
        <fullName evidence="12">Cytochrome P450 monooxygenase pc-bph</fullName>
    </submittedName>
</protein>
<keyword evidence="8 10" id="KW-0503">Monooxygenase</keyword>
<dbReference type="InterPro" id="IPR002401">
    <property type="entry name" value="Cyt_P450_E_grp-I"/>
</dbReference>
<evidence type="ECO:0000313" key="12">
    <source>
        <dbReference type="EMBL" id="EPQ52344.1"/>
    </source>
</evidence>
<sequence>MLSGILNADVSNILILLVAVVAVAHIVPYFTDPHAIKSYPGPWLAKFSDAWLGKVSAQGHRSEVVHDLHKKYGTFVRLAPNHLSIADPEALQTVYAHGNGSLKSDFYDAFVSIRRGLFNTRDRAEHARKRKIVSHIFSQKSVLEFEPHVRLYVRQFIEQWDRLCGLAAKGERGEEGNGWEGREGRLWLDCLPWYNYLAFDIIGDLAFGSPFGMLKACKDSAPVAVSHADAMAAYGKDDSAVQVRSLPAVQILNDRGEYSASMGVLPVWFRPVVQRLHPWYRNGNKAVKDLAGLAVAAVAKRLRNPTDRVDLLSKLQEGKDDEGKPMGREELTAEALTQLIAGSDTTSNSSCAITYYLALHPRVQEKLQAELDEALGNDDDPVSTFEQVKRLKYLEAVINEALRVHSTSGIGLPRVVPEGGLTVLGRTFPEGTIMSVPTYTIHRYEEVWGPDVDEFRPERWFEIDQAQINKAFNPFSYGPRACVGRNLASMELMIIVSSIFRRYHFVLEEPEKKFETREGFLRKPVECRVGIKRRN</sequence>
<dbReference type="InterPro" id="IPR036396">
    <property type="entry name" value="Cyt_P450_sf"/>
</dbReference>
<dbReference type="GO" id="GO:0020037">
    <property type="term" value="F:heme binding"/>
    <property type="evidence" value="ECO:0007669"/>
    <property type="project" value="InterPro"/>
</dbReference>
<evidence type="ECO:0000313" key="13">
    <source>
        <dbReference type="Proteomes" id="UP000030669"/>
    </source>
</evidence>
<dbReference type="PANTHER" id="PTHR24305">
    <property type="entry name" value="CYTOCHROME P450"/>
    <property type="match status" value="1"/>
</dbReference>
<dbReference type="GeneID" id="19308995"/>
<keyword evidence="6 10" id="KW-0560">Oxidoreductase</keyword>
<comment type="cofactor">
    <cofactor evidence="1 9">
        <name>heme</name>
        <dbReference type="ChEBI" id="CHEBI:30413"/>
    </cofactor>
</comment>
<evidence type="ECO:0000256" key="10">
    <source>
        <dbReference type="RuleBase" id="RU000461"/>
    </source>
</evidence>
<dbReference type="OrthoDB" id="1470350at2759"/>
<accession>S7RIA8</accession>
<dbReference type="PROSITE" id="PS00086">
    <property type="entry name" value="CYTOCHROME_P450"/>
    <property type="match status" value="1"/>
</dbReference>
<evidence type="ECO:0000256" key="6">
    <source>
        <dbReference type="ARBA" id="ARBA00023002"/>
    </source>
</evidence>
<dbReference type="HOGENOM" id="CLU_001570_14_0_1"/>
<evidence type="ECO:0000256" key="8">
    <source>
        <dbReference type="ARBA" id="ARBA00023033"/>
    </source>
</evidence>
<keyword evidence="11" id="KW-0472">Membrane</keyword>
<dbReference type="EMBL" id="KB469308">
    <property type="protein sequence ID" value="EPQ52344.1"/>
    <property type="molecule type" value="Genomic_DNA"/>
</dbReference>
<evidence type="ECO:0000256" key="5">
    <source>
        <dbReference type="ARBA" id="ARBA00022723"/>
    </source>
</evidence>
<dbReference type="InterPro" id="IPR001128">
    <property type="entry name" value="Cyt_P450"/>
</dbReference>
<keyword evidence="5 9" id="KW-0479">Metal-binding</keyword>
<dbReference type="Gene3D" id="1.10.630.10">
    <property type="entry name" value="Cytochrome P450"/>
    <property type="match status" value="1"/>
</dbReference>
<name>S7RIA8_GLOTA</name>
<dbReference type="InterPro" id="IPR017972">
    <property type="entry name" value="Cyt_P450_CS"/>
</dbReference>
<dbReference type="CDD" id="cd11061">
    <property type="entry name" value="CYP67-like"/>
    <property type="match status" value="1"/>
</dbReference>
<dbReference type="GO" id="GO:0005506">
    <property type="term" value="F:iron ion binding"/>
    <property type="evidence" value="ECO:0007669"/>
    <property type="project" value="InterPro"/>
</dbReference>
<dbReference type="GO" id="GO:0004497">
    <property type="term" value="F:monooxygenase activity"/>
    <property type="evidence" value="ECO:0007669"/>
    <property type="project" value="UniProtKB-KW"/>
</dbReference>
<dbReference type="STRING" id="670483.S7RIA8"/>
<feature type="transmembrane region" description="Helical" evidence="11">
    <location>
        <begin position="12"/>
        <end position="30"/>
    </location>
</feature>
<organism evidence="12 13">
    <name type="scientific">Gloeophyllum trabeum (strain ATCC 11539 / FP-39264 / Madison 617)</name>
    <name type="common">Brown rot fungus</name>
    <dbReference type="NCBI Taxonomy" id="670483"/>
    <lineage>
        <taxon>Eukaryota</taxon>
        <taxon>Fungi</taxon>
        <taxon>Dikarya</taxon>
        <taxon>Basidiomycota</taxon>
        <taxon>Agaricomycotina</taxon>
        <taxon>Agaricomycetes</taxon>
        <taxon>Gloeophyllales</taxon>
        <taxon>Gloeophyllaceae</taxon>
        <taxon>Gloeophyllum</taxon>
    </lineage>
</organism>
<comment type="pathway">
    <text evidence="2">Secondary metabolite biosynthesis.</text>
</comment>
<keyword evidence="4 9" id="KW-0349">Heme</keyword>
<dbReference type="PRINTS" id="PR00385">
    <property type="entry name" value="P450"/>
</dbReference>
<evidence type="ECO:0000256" key="4">
    <source>
        <dbReference type="ARBA" id="ARBA00022617"/>
    </source>
</evidence>
<dbReference type="RefSeq" id="XP_007869498.1">
    <property type="nucleotide sequence ID" value="XM_007871307.1"/>
</dbReference>
<feature type="binding site" description="axial binding residue" evidence="9">
    <location>
        <position position="482"/>
    </location>
    <ligand>
        <name>heme</name>
        <dbReference type="ChEBI" id="CHEBI:30413"/>
    </ligand>
    <ligandPart>
        <name>Fe</name>
        <dbReference type="ChEBI" id="CHEBI:18248"/>
    </ligandPart>
</feature>
<dbReference type="AlphaFoldDB" id="S7RIA8"/>
<dbReference type="PRINTS" id="PR00463">
    <property type="entry name" value="EP450I"/>
</dbReference>
<proteinExistence type="inferred from homology"/>
<evidence type="ECO:0000256" key="11">
    <source>
        <dbReference type="SAM" id="Phobius"/>
    </source>
</evidence>
<keyword evidence="7 9" id="KW-0408">Iron</keyword>
<evidence type="ECO:0000256" key="3">
    <source>
        <dbReference type="ARBA" id="ARBA00010617"/>
    </source>
</evidence>
<dbReference type="Proteomes" id="UP000030669">
    <property type="component" value="Unassembled WGS sequence"/>
</dbReference>
<dbReference type="GO" id="GO:0016705">
    <property type="term" value="F:oxidoreductase activity, acting on paired donors, with incorporation or reduction of molecular oxygen"/>
    <property type="evidence" value="ECO:0007669"/>
    <property type="project" value="InterPro"/>
</dbReference>
<dbReference type="InterPro" id="IPR050121">
    <property type="entry name" value="Cytochrome_P450_monoxygenase"/>
</dbReference>
<gene>
    <name evidence="12" type="ORF">GLOTRDRAFT_80617</name>
</gene>
<keyword evidence="11" id="KW-1133">Transmembrane helix</keyword>
<evidence type="ECO:0000256" key="2">
    <source>
        <dbReference type="ARBA" id="ARBA00005179"/>
    </source>
</evidence>
<comment type="similarity">
    <text evidence="3 10">Belongs to the cytochrome P450 family.</text>
</comment>
<dbReference type="SUPFAM" id="SSF48264">
    <property type="entry name" value="Cytochrome P450"/>
    <property type="match status" value="1"/>
</dbReference>
<evidence type="ECO:0000256" key="9">
    <source>
        <dbReference type="PIRSR" id="PIRSR602401-1"/>
    </source>
</evidence>
<keyword evidence="13" id="KW-1185">Reference proteome</keyword>
<dbReference type="eggNOG" id="KOG0158">
    <property type="taxonomic scope" value="Eukaryota"/>
</dbReference>
<dbReference type="OMA" id="TYDMVRD"/>
<dbReference type="PANTHER" id="PTHR24305:SF29">
    <property type="entry name" value="BENZOATE-PARA-HYDROXYLASE"/>
    <property type="match status" value="1"/>
</dbReference>